<dbReference type="EMBL" id="FXYF01000003">
    <property type="protein sequence ID" value="SMX37715.1"/>
    <property type="molecule type" value="Genomic_DNA"/>
</dbReference>
<feature type="chain" id="PRO_5012444060" evidence="1">
    <location>
        <begin position="34"/>
        <end position="468"/>
    </location>
</feature>
<proteinExistence type="predicted"/>
<dbReference type="AlphaFoldDB" id="A0A238K4D5"/>
<protein>
    <submittedName>
        <fullName evidence="2">Uncharacterized protein</fullName>
    </submittedName>
</protein>
<dbReference type="Proteomes" id="UP000207598">
    <property type="component" value="Unassembled WGS sequence"/>
</dbReference>
<name>A0A238K4D5_9RHOB</name>
<dbReference type="OrthoDB" id="8611435at2"/>
<keyword evidence="1" id="KW-0732">Signal</keyword>
<feature type="signal peptide" evidence="1">
    <location>
        <begin position="1"/>
        <end position="33"/>
    </location>
</feature>
<dbReference type="RefSeq" id="WP_094020109.1">
    <property type="nucleotide sequence ID" value="NZ_FXYF01000003.1"/>
</dbReference>
<keyword evidence="3" id="KW-1185">Reference proteome</keyword>
<gene>
    <name evidence="2" type="ORF">MAA8898_01238</name>
</gene>
<sequence length="468" mass="51358">MAWTVFTFPLPRLLSGLLYSCLLCAGLALPATAANVTAGAEPCDFALDGPIEAGDVDKLAAFRSDPDLWRKDGRYWEPTLCLNSPGGNLAEGGKIARFVYDTGLQTRIGDGAICHSVCAIVFMMGNRHSGPTTVEQTRTLHVGGDLAFQSPSFSTDDTRHAEAPELRQAYQQGVNGILTFLRLANAQRPFETGGMIHPGLFEAMLDTPPDALFHITTIEQALSWEIGLEGVPQHLPPVATQRQMVCENGLMRGFRRPSEIFDRSDNNFMTQAVFRLRPLSTTAQYRLLPEYDPEELAQGVVYGFRYWDLPVECRVRIDSGAVAVCGRDAYHNHSVGDCEDDTLVPLPDHARYHPLTEFRALERSGIAADVLREARCTLHDGSGKVLRSDSCMQAIDIFQRGDRKFARHSLHWPDGAPGTIEISTRPTFGVDEAPDIYRVDGAEAAPKGEDGTCLRIAAQDQVICVTAP</sequence>
<evidence type="ECO:0000313" key="2">
    <source>
        <dbReference type="EMBL" id="SMX37715.1"/>
    </source>
</evidence>
<evidence type="ECO:0000256" key="1">
    <source>
        <dbReference type="SAM" id="SignalP"/>
    </source>
</evidence>
<organism evidence="2 3">
    <name type="scientific">Maliponia aquimaris</name>
    <dbReference type="NCBI Taxonomy" id="1673631"/>
    <lineage>
        <taxon>Bacteria</taxon>
        <taxon>Pseudomonadati</taxon>
        <taxon>Pseudomonadota</taxon>
        <taxon>Alphaproteobacteria</taxon>
        <taxon>Rhodobacterales</taxon>
        <taxon>Paracoccaceae</taxon>
        <taxon>Maliponia</taxon>
    </lineage>
</organism>
<reference evidence="2 3" key="1">
    <citation type="submission" date="2017-05" db="EMBL/GenBank/DDBJ databases">
        <authorList>
            <person name="Song R."/>
            <person name="Chenine A.L."/>
            <person name="Ruprecht R.M."/>
        </authorList>
    </citation>
    <scope>NUCLEOTIDE SEQUENCE [LARGE SCALE GENOMIC DNA]</scope>
    <source>
        <strain evidence="2 3">CECT 8898</strain>
    </source>
</reference>
<dbReference type="SUPFAM" id="SSF52096">
    <property type="entry name" value="ClpP/crotonase"/>
    <property type="match status" value="1"/>
</dbReference>
<accession>A0A238K4D5</accession>
<dbReference type="InterPro" id="IPR029045">
    <property type="entry name" value="ClpP/crotonase-like_dom_sf"/>
</dbReference>
<evidence type="ECO:0000313" key="3">
    <source>
        <dbReference type="Proteomes" id="UP000207598"/>
    </source>
</evidence>